<dbReference type="EMBL" id="VFPU01000003">
    <property type="protein sequence ID" value="TQM90792.1"/>
    <property type="molecule type" value="Genomic_DNA"/>
</dbReference>
<feature type="domain" description="D-glucuronyl C5-epimerase C-terminal" evidence="2">
    <location>
        <begin position="183"/>
        <end position="368"/>
    </location>
</feature>
<protein>
    <submittedName>
        <fullName evidence="3">D-glucuronyl C5-epimerase-like protein</fullName>
    </submittedName>
</protein>
<dbReference type="SUPFAM" id="SSF48208">
    <property type="entry name" value="Six-hairpin glycosidases"/>
    <property type="match status" value="1"/>
</dbReference>
<dbReference type="Pfam" id="PF06662">
    <property type="entry name" value="C5-epim_C"/>
    <property type="match status" value="1"/>
</dbReference>
<dbReference type="Gene3D" id="1.50.10.20">
    <property type="match status" value="1"/>
</dbReference>
<evidence type="ECO:0000259" key="2">
    <source>
        <dbReference type="Pfam" id="PF06662"/>
    </source>
</evidence>
<gene>
    <name evidence="3" type="ORF">FB476_3176</name>
</gene>
<proteinExistence type="predicted"/>
<evidence type="ECO:0000313" key="4">
    <source>
        <dbReference type="Proteomes" id="UP000315133"/>
    </source>
</evidence>
<sequence>MAGTRAEARARVMRRRRVLATGTAAVLLAAGATGTAALLGDRGQDPSTASRETAAETAPATQEPSPSASAETRTPRPVDAPRERIAGYTASEREPQPIPDGLRPYQDGVITELGTGDVDEEGVRVFVATWDGQTYDHPVAQAQYALKLMESYRLTGERAYLEMAEKNAQRIVDRRHEIDGAWYFPYDFEFDLHRNGRGVLTPPWASGMASGQALSTFVRLHEITGEQRWRDAADRTFAAFLQAPDGEGYFSSFVDDDGRLWLEEYSRYPVMTSERVLNGHMWSMYGIWDYWMMNGYDHADAESLWRGALHTLEQTAGRDFRNPGWASRYSIWQGQLAHTYHRYHQEQFLMIYRMSHDPVWAQHAQDYRSDFPVWRASEGTAVLTPRTTAAYRLDDKAAHISDRTMTVQETRELSLDAPVELAWDRRGKVPDGPNVIRLAEGDLKGWWVEEGYGRAWVKELVEEHVYAPDLQLSVEAEVEVAVYRYDEEGDEIDSRLVTLEPGVRHPSDRSAYTAGRPSYHLSGGELEGWWLPLQPEVRMWRDPAPGEG</sequence>
<dbReference type="PANTHER" id="PTHR13174:SF3">
    <property type="entry name" value="D-GLUCURONYL C5-EPIMERASE"/>
    <property type="match status" value="1"/>
</dbReference>
<dbReference type="InterPro" id="IPR010598">
    <property type="entry name" value="C5-epim_C"/>
</dbReference>
<name>A0A543K6U6_9MICO</name>
<dbReference type="PANTHER" id="PTHR13174">
    <property type="entry name" value="D-GLUCURONYL C5-EPIMERASE"/>
    <property type="match status" value="1"/>
</dbReference>
<evidence type="ECO:0000256" key="1">
    <source>
        <dbReference type="SAM" id="MobiDB-lite"/>
    </source>
</evidence>
<dbReference type="OrthoDB" id="5241829at2"/>
<dbReference type="RefSeq" id="WP_141821174.1">
    <property type="nucleotide sequence ID" value="NZ_BAAAIL010000005.1"/>
</dbReference>
<comment type="caution">
    <text evidence="3">The sequence shown here is derived from an EMBL/GenBank/DDBJ whole genome shotgun (WGS) entry which is preliminary data.</text>
</comment>
<reference evidence="3 4" key="1">
    <citation type="submission" date="2019-06" db="EMBL/GenBank/DDBJ databases">
        <title>Sequencing the genomes of 1000 actinobacteria strains.</title>
        <authorList>
            <person name="Klenk H.-P."/>
        </authorList>
    </citation>
    <scope>NUCLEOTIDE SEQUENCE [LARGE SCALE GENOMIC DNA]</scope>
    <source>
        <strain evidence="3 4">DSM 12362</strain>
    </source>
</reference>
<dbReference type="InterPro" id="IPR039721">
    <property type="entry name" value="C5-epimerase"/>
</dbReference>
<feature type="compositionally biased region" description="Basic and acidic residues" evidence="1">
    <location>
        <begin position="73"/>
        <end position="95"/>
    </location>
</feature>
<dbReference type="Proteomes" id="UP000315133">
    <property type="component" value="Unassembled WGS sequence"/>
</dbReference>
<accession>A0A543K6U6</accession>
<feature type="region of interest" description="Disordered" evidence="1">
    <location>
        <begin position="36"/>
        <end position="104"/>
    </location>
</feature>
<keyword evidence="4" id="KW-1185">Reference proteome</keyword>
<evidence type="ECO:0000313" key="3">
    <source>
        <dbReference type="EMBL" id="TQM90792.1"/>
    </source>
</evidence>
<dbReference type="InterPro" id="IPR008928">
    <property type="entry name" value="6-hairpin_glycosidase_sf"/>
</dbReference>
<dbReference type="GO" id="GO:0047464">
    <property type="term" value="F:heparosan-N-sulfate-glucuronate 5-epimerase activity"/>
    <property type="evidence" value="ECO:0007669"/>
    <property type="project" value="InterPro"/>
</dbReference>
<feature type="compositionally biased region" description="Low complexity" evidence="1">
    <location>
        <begin position="36"/>
        <end position="66"/>
    </location>
</feature>
<dbReference type="GO" id="GO:0015012">
    <property type="term" value="P:heparan sulfate proteoglycan biosynthetic process"/>
    <property type="evidence" value="ECO:0007669"/>
    <property type="project" value="InterPro"/>
</dbReference>
<dbReference type="GO" id="GO:0005975">
    <property type="term" value="P:carbohydrate metabolic process"/>
    <property type="evidence" value="ECO:0007669"/>
    <property type="project" value="InterPro"/>
</dbReference>
<dbReference type="AlphaFoldDB" id="A0A543K6U6"/>
<organism evidence="3 4">
    <name type="scientific">Ornithinimicrobium humiphilum</name>
    <dbReference type="NCBI Taxonomy" id="125288"/>
    <lineage>
        <taxon>Bacteria</taxon>
        <taxon>Bacillati</taxon>
        <taxon>Actinomycetota</taxon>
        <taxon>Actinomycetes</taxon>
        <taxon>Micrococcales</taxon>
        <taxon>Ornithinimicrobiaceae</taxon>
        <taxon>Ornithinimicrobium</taxon>
    </lineage>
</organism>